<dbReference type="EMBL" id="BQKI01000012">
    <property type="protein sequence ID" value="GJN05598.1"/>
    <property type="molecule type" value="Genomic_DNA"/>
</dbReference>
<evidence type="ECO:0000313" key="3">
    <source>
        <dbReference type="Proteomes" id="UP001054889"/>
    </source>
</evidence>
<dbReference type="GO" id="GO:0005737">
    <property type="term" value="C:cytoplasm"/>
    <property type="evidence" value="ECO:0007669"/>
    <property type="project" value="TreeGrafter"/>
</dbReference>
<proteinExistence type="predicted"/>
<dbReference type="PANTHER" id="PTHR13650">
    <property type="entry name" value="SPATACSIN"/>
    <property type="match status" value="1"/>
</dbReference>
<name>A0AAV5D5C7_ELECO</name>
<dbReference type="Proteomes" id="UP001054889">
    <property type="component" value="Unassembled WGS sequence"/>
</dbReference>
<reference evidence="2" key="2">
    <citation type="submission" date="2021-12" db="EMBL/GenBank/DDBJ databases">
        <title>Resequencing data analysis of finger millet.</title>
        <authorList>
            <person name="Hatakeyama M."/>
            <person name="Aluri S."/>
            <person name="Balachadran M.T."/>
            <person name="Sivarajan S.R."/>
            <person name="Poveda L."/>
            <person name="Shimizu-Inatsugi R."/>
            <person name="Schlapbach R."/>
            <person name="Sreeman S.M."/>
            <person name="Shimizu K.K."/>
        </authorList>
    </citation>
    <scope>NUCLEOTIDE SEQUENCE</scope>
</reference>
<accession>A0AAV5D5C7</accession>
<comment type="caution">
    <text evidence="2">The sequence shown here is derived from an EMBL/GenBank/DDBJ whole genome shotgun (WGS) entry which is preliminary data.</text>
</comment>
<reference evidence="2" key="1">
    <citation type="journal article" date="2018" name="DNA Res.">
        <title>Multiple hybrid de novo genome assembly of finger millet, an orphan allotetraploid crop.</title>
        <authorList>
            <person name="Hatakeyama M."/>
            <person name="Aluri S."/>
            <person name="Balachadran M.T."/>
            <person name="Sivarajan S.R."/>
            <person name="Patrignani A."/>
            <person name="Gruter S."/>
            <person name="Poveda L."/>
            <person name="Shimizu-Inatsugi R."/>
            <person name="Baeten J."/>
            <person name="Francoijs K.J."/>
            <person name="Nataraja K.N."/>
            <person name="Reddy Y.A.N."/>
            <person name="Phadnis S."/>
            <person name="Ravikumar R.L."/>
            <person name="Schlapbach R."/>
            <person name="Sreeman S.M."/>
            <person name="Shimizu K.K."/>
        </authorList>
    </citation>
    <scope>NUCLEOTIDE SEQUENCE</scope>
</reference>
<evidence type="ECO:0000313" key="2">
    <source>
        <dbReference type="EMBL" id="GJN05598.1"/>
    </source>
</evidence>
<gene>
    <name evidence="2" type="primary">ga23243</name>
    <name evidence="2" type="ORF">PR202_ga23243</name>
</gene>
<keyword evidence="3" id="KW-1185">Reference proteome</keyword>
<dbReference type="PANTHER" id="PTHR13650:SF0">
    <property type="entry name" value="SPATACSIN"/>
    <property type="match status" value="1"/>
</dbReference>
<evidence type="ECO:0000256" key="1">
    <source>
        <dbReference type="SAM" id="Phobius"/>
    </source>
</evidence>
<dbReference type="InterPro" id="IPR028103">
    <property type="entry name" value="Spatacsin"/>
</dbReference>
<keyword evidence="1" id="KW-0472">Membrane</keyword>
<dbReference type="AlphaFoldDB" id="A0AAV5D5C7"/>
<sequence length="699" mass="77753">MVRLCGFPADVVGAYCCSASFVLIPLFFWCNPGELVLATAKVNSSQVESPSALLDTYSDAVFELFSSIPRVKSLAWGYCCFSSSQLDDPTFKELLVVSNDDSITVHAFLHSYRSTLTVTSTSDTKELDGEWKEWSPAECSMLKDGISGSRNWLRSFMTTVTASVSNGKYQTIFPVKSLLPHSAEAVSFSVYDITLSFLKFWYSECPLRTRVETNSESPQGSFNRSVDEPSCSCRWKCLKVLSSPSGYLIGLVLTPDESVTCEGHQYNANCILVAILELHQWGIQWNFVADLQNVYDGEGPSPKWVDFQLSDMFLACLSTKGLIAIWNVKTGGLTTSFSALQHCRIDQEMPLRSSTPTVPNFNGENTVGNLVGRMFKKLVLASCSLVLAVVDEVGVVYVFYANDILNFKAILHENMDIPSMSHFGDSFSAWGAAGHEIGSLSFCTHQSIQQGSLYPAELVPDFPVKTDAGLVRPWKRRRQCRYNKNQVDSWPSGFGTAQMKVGVARPDIVTASSSLRRVLLPPYRLHEYAICLSALGLTRIFKDSNGDENDHAKIVHTGLLMRSSFLDERDISVGLMYNSHPFQKDCSFVGDSVVSSFQGYLYLITQDSLHVVLPSVSVSSFSCHGDAIKFWKPAFANGRTCNALNLLSINRYETRWKSWQIEVLDRALLYEGPALADRLCRENGAFSFQLSISLFFYIV</sequence>
<protein>
    <submittedName>
        <fullName evidence="2">Uncharacterized protein</fullName>
    </submittedName>
</protein>
<organism evidence="2 3">
    <name type="scientific">Eleusine coracana subsp. coracana</name>
    <dbReference type="NCBI Taxonomy" id="191504"/>
    <lineage>
        <taxon>Eukaryota</taxon>
        <taxon>Viridiplantae</taxon>
        <taxon>Streptophyta</taxon>
        <taxon>Embryophyta</taxon>
        <taxon>Tracheophyta</taxon>
        <taxon>Spermatophyta</taxon>
        <taxon>Magnoliopsida</taxon>
        <taxon>Liliopsida</taxon>
        <taxon>Poales</taxon>
        <taxon>Poaceae</taxon>
        <taxon>PACMAD clade</taxon>
        <taxon>Chloridoideae</taxon>
        <taxon>Cynodonteae</taxon>
        <taxon>Eleusininae</taxon>
        <taxon>Eleusine</taxon>
    </lineage>
</organism>
<keyword evidence="1" id="KW-0812">Transmembrane</keyword>
<feature type="transmembrane region" description="Helical" evidence="1">
    <location>
        <begin position="12"/>
        <end position="31"/>
    </location>
</feature>
<keyword evidence="1" id="KW-1133">Transmembrane helix</keyword>